<dbReference type="GO" id="GO:0005737">
    <property type="term" value="C:cytoplasm"/>
    <property type="evidence" value="ECO:0007669"/>
    <property type="project" value="TreeGrafter"/>
</dbReference>
<dbReference type="PANTHER" id="PTHR11533">
    <property type="entry name" value="PROTEASE M1 ZINC METALLOPROTEASE"/>
    <property type="match status" value="1"/>
</dbReference>
<dbReference type="GO" id="GO:0006508">
    <property type="term" value="P:proteolysis"/>
    <property type="evidence" value="ECO:0007669"/>
    <property type="project" value="TreeGrafter"/>
</dbReference>
<evidence type="ECO:0000313" key="3">
    <source>
        <dbReference type="Proteomes" id="UP000759131"/>
    </source>
</evidence>
<dbReference type="Proteomes" id="UP000759131">
    <property type="component" value="Unassembled WGS sequence"/>
</dbReference>
<dbReference type="FunFam" id="2.60.40.1910:FF:000006">
    <property type="entry name" value="Aminopeptidase"/>
    <property type="match status" value="1"/>
</dbReference>
<dbReference type="OrthoDB" id="510539at2759"/>
<name>A0A7R9LTI5_9ACAR</name>
<keyword evidence="3" id="KW-1185">Reference proteome</keyword>
<dbReference type="GO" id="GO:0008270">
    <property type="term" value="F:zinc ion binding"/>
    <property type="evidence" value="ECO:0007669"/>
    <property type="project" value="InterPro"/>
</dbReference>
<evidence type="ECO:0000313" key="2">
    <source>
        <dbReference type="EMBL" id="CAD7647584.1"/>
    </source>
</evidence>
<dbReference type="Gene3D" id="2.60.40.1910">
    <property type="match status" value="1"/>
</dbReference>
<feature type="domain" description="Peptidase M1 membrane alanine aminopeptidase" evidence="1">
    <location>
        <begin position="1"/>
        <end position="144"/>
    </location>
</feature>
<protein>
    <recommendedName>
        <fullName evidence="1">Peptidase M1 membrane alanine aminopeptidase domain-containing protein</fullName>
    </recommendedName>
</protein>
<accession>A0A7R9LTI5</accession>
<dbReference type="AlphaFoldDB" id="A0A7R9LTI5"/>
<evidence type="ECO:0000259" key="1">
    <source>
        <dbReference type="Pfam" id="PF01433"/>
    </source>
</evidence>
<proteinExistence type="predicted"/>
<feature type="non-terminal residue" evidence="2">
    <location>
        <position position="272"/>
    </location>
</feature>
<reference evidence="2" key="1">
    <citation type="submission" date="2020-11" db="EMBL/GenBank/DDBJ databases">
        <authorList>
            <person name="Tran Van P."/>
        </authorList>
    </citation>
    <scope>NUCLEOTIDE SEQUENCE</scope>
</reference>
<dbReference type="EMBL" id="CAJPIZ010040376">
    <property type="protein sequence ID" value="CAG2121570.1"/>
    <property type="molecule type" value="Genomic_DNA"/>
</dbReference>
<dbReference type="InterPro" id="IPR050344">
    <property type="entry name" value="Peptidase_M1_aminopeptidases"/>
</dbReference>
<organism evidence="2">
    <name type="scientific">Medioppia subpectinata</name>
    <dbReference type="NCBI Taxonomy" id="1979941"/>
    <lineage>
        <taxon>Eukaryota</taxon>
        <taxon>Metazoa</taxon>
        <taxon>Ecdysozoa</taxon>
        <taxon>Arthropoda</taxon>
        <taxon>Chelicerata</taxon>
        <taxon>Arachnida</taxon>
        <taxon>Acari</taxon>
        <taxon>Acariformes</taxon>
        <taxon>Sarcoptiformes</taxon>
        <taxon>Oribatida</taxon>
        <taxon>Brachypylina</taxon>
        <taxon>Oppioidea</taxon>
        <taxon>Oppiidae</taxon>
        <taxon>Medioppia</taxon>
    </lineage>
</organism>
<dbReference type="GO" id="GO:0043171">
    <property type="term" value="P:peptide catabolic process"/>
    <property type="evidence" value="ECO:0007669"/>
    <property type="project" value="TreeGrafter"/>
</dbReference>
<dbReference type="EMBL" id="OC894951">
    <property type="protein sequence ID" value="CAD7647584.1"/>
    <property type="molecule type" value="Genomic_DNA"/>
</dbReference>
<dbReference type="GO" id="GO:0070006">
    <property type="term" value="F:metalloaminopeptidase activity"/>
    <property type="evidence" value="ECO:0007669"/>
    <property type="project" value="TreeGrafter"/>
</dbReference>
<dbReference type="Gene3D" id="1.10.390.10">
    <property type="entry name" value="Neutral Protease Domain 2"/>
    <property type="match status" value="1"/>
</dbReference>
<dbReference type="SUPFAM" id="SSF55486">
    <property type="entry name" value="Metalloproteases ('zincins'), catalytic domain"/>
    <property type="match status" value="1"/>
</dbReference>
<dbReference type="InterPro" id="IPR014782">
    <property type="entry name" value="Peptidase_M1_dom"/>
</dbReference>
<dbReference type="GO" id="GO:0005615">
    <property type="term" value="C:extracellular space"/>
    <property type="evidence" value="ECO:0007669"/>
    <property type="project" value="TreeGrafter"/>
</dbReference>
<dbReference type="InterPro" id="IPR027268">
    <property type="entry name" value="Peptidase_M4/M1_CTD_sf"/>
</dbReference>
<dbReference type="GO" id="GO:0042277">
    <property type="term" value="F:peptide binding"/>
    <property type="evidence" value="ECO:0007669"/>
    <property type="project" value="TreeGrafter"/>
</dbReference>
<gene>
    <name evidence="2" type="ORF">OSB1V03_LOCUS21516</name>
</gene>
<dbReference type="Pfam" id="PF01433">
    <property type="entry name" value="Peptidase_M1"/>
    <property type="match status" value="1"/>
</dbReference>
<dbReference type="PANTHER" id="PTHR11533:SF299">
    <property type="entry name" value="AMINOPEPTIDASE"/>
    <property type="match status" value="1"/>
</dbReference>
<sequence>MWFGNLVTMDWWDDLWLNEGFASYMENLGVNYIHPDWKMLDQFVVTTTQWSMALDSLQSSHPIKAHVKNPAEIEALFDVISYKKGAALTRMLENFLGMDGLRAGLSKFLHKYQYRTAKTSDLWHCFSDVSAKQAINVSAIMDTWVEQKGYPVITVRRRGSQLVLSQRRFLSSVAESDTASLTDISPHGYVWIIPVTLVTDRTISSTGKTSAAAAAPQLIWLNETEMSVPSPPVDQWFKLNVNQSGYYRVNYEPSVWQALTDTLNNHGYNRHR</sequence>
<dbReference type="GO" id="GO:0016020">
    <property type="term" value="C:membrane"/>
    <property type="evidence" value="ECO:0007669"/>
    <property type="project" value="TreeGrafter"/>
</dbReference>